<protein>
    <submittedName>
        <fullName evidence="3">Uncharacterized protein</fullName>
    </submittedName>
</protein>
<feature type="region of interest" description="Disordered" evidence="2">
    <location>
        <begin position="178"/>
        <end position="229"/>
    </location>
</feature>
<feature type="compositionally biased region" description="Low complexity" evidence="2">
    <location>
        <begin position="198"/>
        <end position="216"/>
    </location>
</feature>
<feature type="region of interest" description="Disordered" evidence="2">
    <location>
        <begin position="361"/>
        <end position="419"/>
    </location>
</feature>
<evidence type="ECO:0000256" key="2">
    <source>
        <dbReference type="SAM" id="MobiDB-lite"/>
    </source>
</evidence>
<feature type="compositionally biased region" description="Acidic residues" evidence="2">
    <location>
        <begin position="762"/>
        <end position="778"/>
    </location>
</feature>
<evidence type="ECO:0000313" key="3">
    <source>
        <dbReference type="EMBL" id="ACI64319.1"/>
    </source>
</evidence>
<keyword evidence="1" id="KW-0175">Coiled coil</keyword>
<evidence type="ECO:0000313" key="4">
    <source>
        <dbReference type="Proteomes" id="UP000001449"/>
    </source>
</evidence>
<feature type="coiled-coil region" evidence="1">
    <location>
        <begin position="636"/>
        <end position="689"/>
    </location>
</feature>
<dbReference type="GeneID" id="7443009"/>
<evidence type="ECO:0000256" key="1">
    <source>
        <dbReference type="SAM" id="Coils"/>
    </source>
</evidence>
<keyword evidence="4" id="KW-1185">Reference proteome</keyword>
<feature type="compositionally biased region" description="Basic and acidic residues" evidence="2">
    <location>
        <begin position="747"/>
        <end position="756"/>
    </location>
</feature>
<dbReference type="eggNOG" id="ENOG502SWNC">
    <property type="taxonomic scope" value="Eukaryota"/>
</dbReference>
<accession>B5YLZ5</accession>
<feature type="compositionally biased region" description="Low complexity" evidence="2">
    <location>
        <begin position="36"/>
        <end position="47"/>
    </location>
</feature>
<feature type="region of interest" description="Disordered" evidence="2">
    <location>
        <begin position="721"/>
        <end position="788"/>
    </location>
</feature>
<organism evidence="3 4">
    <name type="scientific">Thalassiosira pseudonana</name>
    <name type="common">Marine diatom</name>
    <name type="synonym">Cyclotella nana</name>
    <dbReference type="NCBI Taxonomy" id="35128"/>
    <lineage>
        <taxon>Eukaryota</taxon>
        <taxon>Sar</taxon>
        <taxon>Stramenopiles</taxon>
        <taxon>Ochrophyta</taxon>
        <taxon>Bacillariophyta</taxon>
        <taxon>Coscinodiscophyceae</taxon>
        <taxon>Thalassiosirophycidae</taxon>
        <taxon>Thalassiosirales</taxon>
        <taxon>Thalassiosiraceae</taxon>
        <taxon>Thalassiosira</taxon>
    </lineage>
</organism>
<dbReference type="AlphaFoldDB" id="B5YLZ5"/>
<proteinExistence type="predicted"/>
<dbReference type="KEGG" id="tps:THAPS_10952"/>
<name>B5YLZ5_THAPS</name>
<dbReference type="InParanoid" id="B5YLZ5"/>
<dbReference type="RefSeq" id="XP_002295602.1">
    <property type="nucleotide sequence ID" value="XM_002295566.1"/>
</dbReference>
<feature type="region of interest" description="Disordered" evidence="2">
    <location>
        <begin position="90"/>
        <end position="110"/>
    </location>
</feature>
<dbReference type="HOGENOM" id="CLU_350776_0_0_1"/>
<feature type="region of interest" description="Disordered" evidence="2">
    <location>
        <begin position="290"/>
        <end position="346"/>
    </location>
</feature>
<reference evidence="3 4" key="2">
    <citation type="journal article" date="2008" name="Nature">
        <title>The Phaeodactylum genome reveals the evolutionary history of diatom genomes.</title>
        <authorList>
            <person name="Bowler C."/>
            <person name="Allen A.E."/>
            <person name="Badger J.H."/>
            <person name="Grimwood J."/>
            <person name="Jabbari K."/>
            <person name="Kuo A."/>
            <person name="Maheswari U."/>
            <person name="Martens C."/>
            <person name="Maumus F."/>
            <person name="Otillar R.P."/>
            <person name="Rayko E."/>
            <person name="Salamov A."/>
            <person name="Vandepoele K."/>
            <person name="Beszteri B."/>
            <person name="Gruber A."/>
            <person name="Heijde M."/>
            <person name="Katinka M."/>
            <person name="Mock T."/>
            <person name="Valentin K."/>
            <person name="Verret F."/>
            <person name="Berges J.A."/>
            <person name="Brownlee C."/>
            <person name="Cadoret J.P."/>
            <person name="Chiovitti A."/>
            <person name="Choi C.J."/>
            <person name="Coesel S."/>
            <person name="De Martino A."/>
            <person name="Detter J.C."/>
            <person name="Durkin C."/>
            <person name="Falciatore A."/>
            <person name="Fournet J."/>
            <person name="Haruta M."/>
            <person name="Huysman M.J."/>
            <person name="Jenkins B.D."/>
            <person name="Jiroutova K."/>
            <person name="Jorgensen R.E."/>
            <person name="Joubert Y."/>
            <person name="Kaplan A."/>
            <person name="Kroger N."/>
            <person name="Kroth P.G."/>
            <person name="La Roche J."/>
            <person name="Lindquist E."/>
            <person name="Lommer M."/>
            <person name="Martin-Jezequel V."/>
            <person name="Lopez P.J."/>
            <person name="Lucas S."/>
            <person name="Mangogna M."/>
            <person name="McGinnis K."/>
            <person name="Medlin L.K."/>
            <person name="Montsant A."/>
            <person name="Oudot-Le Secq M.P."/>
            <person name="Napoli C."/>
            <person name="Obornik M."/>
            <person name="Parker M.S."/>
            <person name="Petit J.L."/>
            <person name="Porcel B.M."/>
            <person name="Poulsen N."/>
            <person name="Robison M."/>
            <person name="Rychlewski L."/>
            <person name="Rynearson T.A."/>
            <person name="Schmutz J."/>
            <person name="Shapiro H."/>
            <person name="Siaut M."/>
            <person name="Stanley M."/>
            <person name="Sussman M.R."/>
            <person name="Taylor A.R."/>
            <person name="Vardi A."/>
            <person name="von Dassow P."/>
            <person name="Vyverman W."/>
            <person name="Willis A."/>
            <person name="Wyrwicz L.S."/>
            <person name="Rokhsar D.S."/>
            <person name="Weissenbach J."/>
            <person name="Armbrust E.V."/>
            <person name="Green B.R."/>
            <person name="Van de Peer Y."/>
            <person name="Grigoriev I.V."/>
        </authorList>
    </citation>
    <scope>NUCLEOTIDE SEQUENCE [LARGE SCALE GENOMIC DNA]</scope>
    <source>
        <strain evidence="3 4">CCMP1335</strain>
    </source>
</reference>
<dbReference type="PaxDb" id="35128-Thaps10952"/>
<feature type="compositionally biased region" description="Basic residues" evidence="2">
    <location>
        <begin position="185"/>
        <end position="197"/>
    </location>
</feature>
<dbReference type="EMBL" id="CP001159">
    <property type="protein sequence ID" value="ACI64319.1"/>
    <property type="molecule type" value="Genomic_DNA"/>
</dbReference>
<reference evidence="3 4" key="1">
    <citation type="journal article" date="2004" name="Science">
        <title>The genome of the diatom Thalassiosira pseudonana: ecology, evolution, and metabolism.</title>
        <authorList>
            <person name="Armbrust E.V."/>
            <person name="Berges J.A."/>
            <person name="Bowler C."/>
            <person name="Green B.R."/>
            <person name="Martinez D."/>
            <person name="Putnam N.H."/>
            <person name="Zhou S."/>
            <person name="Allen A.E."/>
            <person name="Apt K.E."/>
            <person name="Bechner M."/>
            <person name="Brzezinski M.A."/>
            <person name="Chaal B.K."/>
            <person name="Chiovitti A."/>
            <person name="Davis A.K."/>
            <person name="Demarest M.S."/>
            <person name="Detter J.C."/>
            <person name="Glavina T."/>
            <person name="Goodstein D."/>
            <person name="Hadi M.Z."/>
            <person name="Hellsten U."/>
            <person name="Hildebrand M."/>
            <person name="Jenkins B.D."/>
            <person name="Jurka J."/>
            <person name="Kapitonov V.V."/>
            <person name="Kroger N."/>
            <person name="Lau W.W."/>
            <person name="Lane T.W."/>
            <person name="Larimer F.W."/>
            <person name="Lippmeier J.C."/>
            <person name="Lucas S."/>
            <person name="Medina M."/>
            <person name="Montsant A."/>
            <person name="Obornik M."/>
            <person name="Parker M.S."/>
            <person name="Palenik B."/>
            <person name="Pazour G.J."/>
            <person name="Richardson P.M."/>
            <person name="Rynearson T.A."/>
            <person name="Saito M.A."/>
            <person name="Schwartz D.C."/>
            <person name="Thamatrakoln K."/>
            <person name="Valentin K."/>
            <person name="Vardi A."/>
            <person name="Wilkerson F.P."/>
            <person name="Rokhsar D.S."/>
        </authorList>
    </citation>
    <scope>NUCLEOTIDE SEQUENCE [LARGE SCALE GENOMIC DNA]</scope>
    <source>
        <strain evidence="3 4">CCMP1335</strain>
    </source>
</reference>
<dbReference type="Proteomes" id="UP000001449">
    <property type="component" value="Chromosome 18"/>
</dbReference>
<feature type="region of interest" description="Disordered" evidence="2">
    <location>
        <begin position="27"/>
        <end position="63"/>
    </location>
</feature>
<gene>
    <name evidence="3" type="ORF">THAPS_10952</name>
</gene>
<feature type="compositionally biased region" description="Polar residues" evidence="2">
    <location>
        <begin position="90"/>
        <end position="103"/>
    </location>
</feature>
<feature type="compositionally biased region" description="Low complexity" evidence="2">
    <location>
        <begin position="314"/>
        <end position="327"/>
    </location>
</feature>
<sequence>MLAKHTSNDVATLSTDDSDSIIEEIQLYPVDDNHRQSNSTTRSTTRTNHSRSKSKSVSTTRTSKHQDSYIDYEVLSTICCHGDSIGFESNTLANGKKSQAQTQEENDEEGMMSKVGSILLYMIGRAPPVKFILCHEEMSVEGSELSLPRVLTELAEEYDETNKEQEELKEIYETQNSMTFTLPKRMGRQRSGARRSSSRSLHSRSGSSLSSMGFLGKSKKSKSGGTKLAGGARRSCAFLYKQRCRGTKLSVNGTHSQEGEFPVHESSQTYVGKNENDLREHFVTLTFPQEGYLPHPNMAEPQQQQPSPSPEPSPTSSSASLRSSSYSNNNTEHGGGGDASTVHPSTDDAHQVADVKIGDAKTVHPDEDDDAKPRPHAPVAKTLNQKQQKHPRNSTPEAASSDIPNLLDSANFPPPPHSPRHCKFDARKSPPLIIGSSMVPPTLSPHAAIPAAPPGTPYTPALLSGEVDTRRANVSSLGGGFPSLPHSYSPTASPQSGTDVSYKLPHRPSSPLLNTSSISPYASPFSNKASFVGTPIIPPPLSPSTNLNLPFLNDPHYNNLLNQAQSQALQHEQARIASLTAHEASYTTINEYKHALARERRHSSHLTAELTSYKFLSKYQSCLLYSEAEISEEARINNLIKNIDHLKRDMNEDKCRVVMELEREEERIINGLMGRLEEVNREKRLLESQIHGRVGGSGMGDGMTNDQRVHARAQQMMAAAATNRRQQPTGGVEESKATNDAMQESKTQQEDTKEECGIAEGEGCEEQEDEEMDEDNDILEGMHHDPEMEKELENLLSLKDGNK</sequence>